<dbReference type="EMBL" id="CAJVSB020000515">
    <property type="protein sequence ID" value="CAH2056687.1"/>
    <property type="molecule type" value="Genomic_DNA"/>
</dbReference>
<keyword evidence="1" id="KW-0378">Hydrolase</keyword>
<accession>A0AAU9S2G6</accession>
<evidence type="ECO:0000256" key="2">
    <source>
        <dbReference type="ARBA" id="ARBA00022806"/>
    </source>
</evidence>
<keyword evidence="2" id="KW-0547">Nucleotide-binding</keyword>
<dbReference type="GO" id="GO:0006281">
    <property type="term" value="P:DNA repair"/>
    <property type="evidence" value="ECO:0007669"/>
    <property type="project" value="InterPro"/>
</dbReference>
<protein>
    <submittedName>
        <fullName evidence="3">Uncharacterized protein</fullName>
    </submittedName>
</protein>
<dbReference type="PANTHER" id="PTHR47964">
    <property type="entry name" value="ATP-DEPENDENT DNA HELICASE HOMOLOG RECG, CHLOROPLASTIC"/>
    <property type="match status" value="1"/>
</dbReference>
<keyword evidence="2" id="KW-0347">Helicase</keyword>
<dbReference type="AlphaFoldDB" id="A0AAU9S2G6"/>
<comment type="caution">
    <text evidence="3">The sequence shown here is derived from an EMBL/GenBank/DDBJ whole genome shotgun (WGS) entry which is preliminary data.</text>
</comment>
<dbReference type="InterPro" id="IPR047112">
    <property type="entry name" value="RecG/Mfd"/>
</dbReference>
<keyword evidence="2" id="KW-0067">ATP-binding</keyword>
<dbReference type="GO" id="GO:0016787">
    <property type="term" value="F:hydrolase activity"/>
    <property type="evidence" value="ECO:0007669"/>
    <property type="project" value="UniProtKB-KW"/>
</dbReference>
<keyword evidence="4" id="KW-1185">Reference proteome</keyword>
<evidence type="ECO:0000313" key="3">
    <source>
        <dbReference type="EMBL" id="CAH2056687.1"/>
    </source>
</evidence>
<sequence>MALAISAGCSFSFLEVVVECEVADNGSTSEQVIDVTFSPNKQTLYLHLKKFFRGTRFTYQPFLRSLREKHKEGDIVCVSGKMVVMYTTQFSPIKLL</sequence>
<proteinExistence type="predicted"/>
<evidence type="ECO:0000313" key="4">
    <source>
        <dbReference type="Proteomes" id="UP000836841"/>
    </source>
</evidence>
<gene>
    <name evidence="3" type="ORF">TAV2_LOCUS11902</name>
</gene>
<organism evidence="3 4">
    <name type="scientific">Thlaspi arvense</name>
    <name type="common">Field penny-cress</name>
    <dbReference type="NCBI Taxonomy" id="13288"/>
    <lineage>
        <taxon>Eukaryota</taxon>
        <taxon>Viridiplantae</taxon>
        <taxon>Streptophyta</taxon>
        <taxon>Embryophyta</taxon>
        <taxon>Tracheophyta</taxon>
        <taxon>Spermatophyta</taxon>
        <taxon>Magnoliopsida</taxon>
        <taxon>eudicotyledons</taxon>
        <taxon>Gunneridae</taxon>
        <taxon>Pentapetalae</taxon>
        <taxon>rosids</taxon>
        <taxon>malvids</taxon>
        <taxon>Brassicales</taxon>
        <taxon>Brassicaceae</taxon>
        <taxon>Thlaspideae</taxon>
        <taxon>Thlaspi</taxon>
    </lineage>
</organism>
<dbReference type="GO" id="GO:0003678">
    <property type="term" value="F:DNA helicase activity"/>
    <property type="evidence" value="ECO:0007669"/>
    <property type="project" value="TreeGrafter"/>
</dbReference>
<name>A0AAU9S2G6_THLAR</name>
<dbReference type="Proteomes" id="UP000836841">
    <property type="component" value="Unassembled WGS sequence"/>
</dbReference>
<reference evidence="3 4" key="1">
    <citation type="submission" date="2022-03" db="EMBL/GenBank/DDBJ databases">
        <authorList>
            <person name="Nunn A."/>
            <person name="Chopra R."/>
            <person name="Nunn A."/>
            <person name="Contreras Garrido A."/>
        </authorList>
    </citation>
    <scope>NUCLEOTIDE SEQUENCE [LARGE SCALE GENOMIC DNA]</scope>
</reference>
<dbReference type="PANTHER" id="PTHR47964:SF1">
    <property type="entry name" value="ATP-DEPENDENT DNA HELICASE HOMOLOG RECG, CHLOROPLASTIC"/>
    <property type="match status" value="1"/>
</dbReference>
<evidence type="ECO:0000256" key="1">
    <source>
        <dbReference type="ARBA" id="ARBA00022801"/>
    </source>
</evidence>